<feature type="transmembrane region" description="Helical" evidence="1">
    <location>
        <begin position="29"/>
        <end position="52"/>
    </location>
</feature>
<feature type="domain" description="DZANK-type" evidence="2">
    <location>
        <begin position="79"/>
        <end position="122"/>
    </location>
</feature>
<gene>
    <name evidence="3" type="ORF">Q4T40_01575</name>
</gene>
<keyword evidence="4" id="KW-1185">Reference proteome</keyword>
<dbReference type="InterPro" id="IPR025874">
    <property type="entry name" value="DZR"/>
</dbReference>
<evidence type="ECO:0000313" key="4">
    <source>
        <dbReference type="Proteomes" id="UP001254848"/>
    </source>
</evidence>
<name>A0ABU3NSZ1_9FIRM</name>
<dbReference type="EMBL" id="JAUOZS010000001">
    <property type="protein sequence ID" value="MDT8899938.1"/>
    <property type="molecule type" value="Genomic_DNA"/>
</dbReference>
<dbReference type="Pfam" id="PF12773">
    <property type="entry name" value="DZR"/>
    <property type="match status" value="1"/>
</dbReference>
<dbReference type="Proteomes" id="UP001254848">
    <property type="component" value="Unassembled WGS sequence"/>
</dbReference>
<keyword evidence="1" id="KW-0812">Transmembrane</keyword>
<reference evidence="3 4" key="1">
    <citation type="submission" date="2023-07" db="EMBL/GenBank/DDBJ databases">
        <title>The novel representative of Negativicutes class, Anaeroselena agilis gen. nov. sp. nov.</title>
        <authorList>
            <person name="Prokofeva M.I."/>
            <person name="Elcheninov A.G."/>
            <person name="Klyukina A."/>
            <person name="Kublanov I.V."/>
            <person name="Frolov E.N."/>
            <person name="Podosokorskaya O.A."/>
        </authorList>
    </citation>
    <scope>NUCLEOTIDE SEQUENCE [LARGE SCALE GENOMIC DNA]</scope>
    <source>
        <strain evidence="3 4">4137-cl</strain>
    </source>
</reference>
<comment type="caution">
    <text evidence="3">The sequence shown here is derived from an EMBL/GenBank/DDBJ whole genome shotgun (WGS) entry which is preliminary data.</text>
</comment>
<organism evidence="3 4">
    <name type="scientific">Anaeroselena agilis</name>
    <dbReference type="NCBI Taxonomy" id="3063788"/>
    <lineage>
        <taxon>Bacteria</taxon>
        <taxon>Bacillati</taxon>
        <taxon>Bacillota</taxon>
        <taxon>Negativicutes</taxon>
        <taxon>Acetonemataceae</taxon>
        <taxon>Anaeroselena</taxon>
    </lineage>
</organism>
<protein>
    <submittedName>
        <fullName evidence="3">Zinc ribbon domain-containing protein</fullName>
    </submittedName>
</protein>
<dbReference type="RefSeq" id="WP_413778502.1">
    <property type="nucleotide sequence ID" value="NZ_JAUOZS010000001.1"/>
</dbReference>
<evidence type="ECO:0000313" key="3">
    <source>
        <dbReference type="EMBL" id="MDT8899938.1"/>
    </source>
</evidence>
<proteinExistence type="predicted"/>
<accession>A0ABU3NSZ1</accession>
<sequence>MWMTASLLIAAFAAYWVFNDSRRLGNETGTALMWALGTFAFMILFLPLYLIFGRKPKAVKRPAEVIDIDSMPVEETMNCPMCGGKVKEEFKSCPYCGYTLKPKCEKCGQELRRDWKTCPYCEAPATPK</sequence>
<evidence type="ECO:0000259" key="2">
    <source>
        <dbReference type="Pfam" id="PF12773"/>
    </source>
</evidence>
<keyword evidence="1" id="KW-0472">Membrane</keyword>
<keyword evidence="1" id="KW-1133">Transmembrane helix</keyword>
<evidence type="ECO:0000256" key="1">
    <source>
        <dbReference type="SAM" id="Phobius"/>
    </source>
</evidence>